<evidence type="ECO:0000313" key="8">
    <source>
        <dbReference type="Proteomes" id="UP001064087"/>
    </source>
</evidence>
<evidence type="ECO:0000256" key="4">
    <source>
        <dbReference type="ARBA" id="ARBA00023027"/>
    </source>
</evidence>
<dbReference type="SUPFAM" id="SSF51735">
    <property type="entry name" value="NAD(P)-binding Rossmann-fold domains"/>
    <property type="match status" value="1"/>
</dbReference>
<organism evidence="7 8">
    <name type="scientific">Roseovarius pelagicus</name>
    <dbReference type="NCBI Taxonomy" id="2980108"/>
    <lineage>
        <taxon>Bacteria</taxon>
        <taxon>Pseudomonadati</taxon>
        <taxon>Pseudomonadota</taxon>
        <taxon>Alphaproteobacteria</taxon>
        <taxon>Rhodobacterales</taxon>
        <taxon>Roseobacteraceae</taxon>
        <taxon>Roseovarius</taxon>
    </lineage>
</organism>
<dbReference type="InterPro" id="IPR011032">
    <property type="entry name" value="GroES-like_sf"/>
</dbReference>
<evidence type="ECO:0000313" key="7">
    <source>
        <dbReference type="EMBL" id="UXX83235.1"/>
    </source>
</evidence>
<keyword evidence="2 5" id="KW-0862">Zinc</keyword>
<dbReference type="RefSeq" id="WP_263047906.1">
    <property type="nucleotide sequence ID" value="NZ_CP106738.1"/>
</dbReference>
<comment type="cofactor">
    <cofactor evidence="5">
        <name>Zn(2+)</name>
        <dbReference type="ChEBI" id="CHEBI:29105"/>
    </cofactor>
</comment>
<sequence>MQTIKAAVCHAFGTPLTIEDVQLRAPEMGEVQVDLSAVAICHSDISFIDGAWGGSLPAVYGHEAAGRVSAAGAGVTSFKPGDPVLVTLIRACGQCASCGGGKPNSCETPYDGDHGPLKTADGGKLHQAMACGAFAEKVVVDQSQIAHIPDDMAMDAASLLSCGVITGVGAVVNVAQLRAGQDVVVIGAGGVGLNAIQGARIAGARRIVAVDMTDEKLEIARGFGATDGVLATGDKPWRAAKNAIGRGADVVVVSVGAIPVYDQAPRYLATGGKIIMMGMPHVGAEARYEPVNFAAASQGMLGSKMGDTVLRRDIPWMIDLYQQGRLKLDELISGRWQLDQINDAIADTKAGRASRNVILFDQT</sequence>
<dbReference type="InterPro" id="IPR002328">
    <property type="entry name" value="ADH_Zn_CS"/>
</dbReference>
<dbReference type="InterPro" id="IPR020843">
    <property type="entry name" value="ER"/>
</dbReference>
<keyword evidence="1 5" id="KW-0479">Metal-binding</keyword>
<comment type="similarity">
    <text evidence="5">Belongs to the zinc-containing alcohol dehydrogenase family.</text>
</comment>
<dbReference type="SMART" id="SM00829">
    <property type="entry name" value="PKS_ER"/>
    <property type="match status" value="1"/>
</dbReference>
<proteinExistence type="inferred from homology"/>
<keyword evidence="8" id="KW-1185">Reference proteome</keyword>
<evidence type="ECO:0000256" key="3">
    <source>
        <dbReference type="ARBA" id="ARBA00023002"/>
    </source>
</evidence>
<evidence type="ECO:0000259" key="6">
    <source>
        <dbReference type="SMART" id="SM00829"/>
    </source>
</evidence>
<feature type="domain" description="Enoyl reductase (ER)" evidence="6">
    <location>
        <begin position="13"/>
        <end position="358"/>
    </location>
</feature>
<dbReference type="PROSITE" id="PS00059">
    <property type="entry name" value="ADH_ZINC"/>
    <property type="match status" value="1"/>
</dbReference>
<dbReference type="Proteomes" id="UP001064087">
    <property type="component" value="Chromosome"/>
</dbReference>
<dbReference type="InterPro" id="IPR036291">
    <property type="entry name" value="NAD(P)-bd_dom_sf"/>
</dbReference>
<dbReference type="SUPFAM" id="SSF50129">
    <property type="entry name" value="GroES-like"/>
    <property type="match status" value="2"/>
</dbReference>
<evidence type="ECO:0000256" key="5">
    <source>
        <dbReference type="RuleBase" id="RU361277"/>
    </source>
</evidence>
<gene>
    <name evidence="7" type="ORF">N7U68_19575</name>
</gene>
<dbReference type="Gene3D" id="3.40.50.720">
    <property type="entry name" value="NAD(P)-binding Rossmann-like Domain"/>
    <property type="match status" value="1"/>
</dbReference>
<dbReference type="Pfam" id="PF08240">
    <property type="entry name" value="ADH_N"/>
    <property type="match status" value="1"/>
</dbReference>
<dbReference type="PANTHER" id="PTHR43880">
    <property type="entry name" value="ALCOHOL DEHYDROGENASE"/>
    <property type="match status" value="1"/>
</dbReference>
<dbReference type="Pfam" id="PF00107">
    <property type="entry name" value="ADH_zinc_N"/>
    <property type="match status" value="1"/>
</dbReference>
<dbReference type="EMBL" id="CP106738">
    <property type="protein sequence ID" value="UXX83235.1"/>
    <property type="molecule type" value="Genomic_DNA"/>
</dbReference>
<evidence type="ECO:0000256" key="2">
    <source>
        <dbReference type="ARBA" id="ARBA00022833"/>
    </source>
</evidence>
<protein>
    <submittedName>
        <fullName evidence="7">Alcohol dehydrogenase catalytic domain-containing protein</fullName>
    </submittedName>
</protein>
<accession>A0ABY6DCE6</accession>
<name>A0ABY6DCE6_9RHOB</name>
<dbReference type="InterPro" id="IPR013154">
    <property type="entry name" value="ADH-like_N"/>
</dbReference>
<dbReference type="Gene3D" id="3.90.180.10">
    <property type="entry name" value="Medium-chain alcohol dehydrogenases, catalytic domain"/>
    <property type="match status" value="1"/>
</dbReference>
<keyword evidence="3" id="KW-0560">Oxidoreductase</keyword>
<evidence type="ECO:0000256" key="1">
    <source>
        <dbReference type="ARBA" id="ARBA00022723"/>
    </source>
</evidence>
<keyword evidence="4" id="KW-0520">NAD</keyword>
<dbReference type="InterPro" id="IPR013149">
    <property type="entry name" value="ADH-like_C"/>
</dbReference>
<dbReference type="PANTHER" id="PTHR43880:SF12">
    <property type="entry name" value="ALCOHOL DEHYDROGENASE CLASS-3"/>
    <property type="match status" value="1"/>
</dbReference>
<reference evidence="7" key="1">
    <citation type="submission" date="2022-10" db="EMBL/GenBank/DDBJ databases">
        <title>Roseovarius pelagicus sp. nov., isolated from Arctic seawater.</title>
        <authorList>
            <person name="Hong Y.W."/>
            <person name="Hwang C.Y."/>
        </authorList>
    </citation>
    <scope>NUCLEOTIDE SEQUENCE</scope>
    <source>
        <strain evidence="7">HL-MP18</strain>
    </source>
</reference>